<evidence type="ECO:0000313" key="2">
    <source>
        <dbReference type="Proteomes" id="UP000368032"/>
    </source>
</evidence>
<gene>
    <name evidence="1" type="ORF">CKJAJONC_01094</name>
</gene>
<organism evidence="1 2">
    <name type="scientific">Collinsella aerofaciens</name>
    <dbReference type="NCBI Taxonomy" id="74426"/>
    <lineage>
        <taxon>Bacteria</taxon>
        <taxon>Bacillati</taxon>
        <taxon>Actinomycetota</taxon>
        <taxon>Coriobacteriia</taxon>
        <taxon>Coriobacteriales</taxon>
        <taxon>Coriobacteriaceae</taxon>
        <taxon>Collinsella</taxon>
    </lineage>
</organism>
<accession>A0A5K1IJH3</accession>
<evidence type="ECO:0000313" key="1">
    <source>
        <dbReference type="EMBL" id="VWL86481.1"/>
    </source>
</evidence>
<sequence length="71" mass="7824">MKLQEMVSTKCRCFEGSFLLVHFSGKVLDLNLQACRVSQKAGRAGGFPARPALHCVRMSELSHQPADYLAS</sequence>
<reference evidence="1 2" key="1">
    <citation type="submission" date="2019-10" db="EMBL/GenBank/DDBJ databases">
        <authorList>
            <person name="Wolf R A."/>
        </authorList>
    </citation>
    <scope>NUCLEOTIDE SEQUENCE [LARGE SCALE GENOMIC DNA]</scope>
    <source>
        <strain evidence="1">Collinsella_aerofaciens_DSM_13712</strain>
    </source>
</reference>
<dbReference type="EMBL" id="CABWIF010000001">
    <property type="protein sequence ID" value="VWL86481.1"/>
    <property type="molecule type" value="Genomic_DNA"/>
</dbReference>
<dbReference type="AlphaFoldDB" id="A0A5K1IJH3"/>
<protein>
    <submittedName>
        <fullName evidence="1">Uncharacterized protein</fullName>
    </submittedName>
</protein>
<dbReference type="Proteomes" id="UP000368032">
    <property type="component" value="Unassembled WGS sequence"/>
</dbReference>
<proteinExistence type="predicted"/>
<name>A0A5K1IJH3_9ACTN</name>